<dbReference type="Proteomes" id="UP000241473">
    <property type="component" value="Unassembled WGS sequence"/>
</dbReference>
<dbReference type="InterPro" id="IPR015419">
    <property type="entry name" value="CTAG/Pcc1"/>
</dbReference>
<evidence type="ECO:0000313" key="2">
    <source>
        <dbReference type="EMBL" id="PSN89714.1"/>
    </source>
</evidence>
<proteinExistence type="inferred from homology"/>
<accession>A0A2R6ATL6</accession>
<comment type="similarity">
    <text evidence="1">Belongs to the CTAG/PCC1 family.</text>
</comment>
<name>A0A2R6ATL6_9ARCH</name>
<comment type="caution">
    <text evidence="2">The sequence shown here is derived from an EMBL/GenBank/DDBJ whole genome shotgun (WGS) entry which is preliminary data.</text>
</comment>
<organism evidence="2 3">
    <name type="scientific">Candidatus Marsarchaeota G1 archaeon OSP_C</name>
    <dbReference type="NCBI Taxonomy" id="1978154"/>
    <lineage>
        <taxon>Archaea</taxon>
        <taxon>Candidatus Marsarchaeota</taxon>
        <taxon>Candidatus Marsarchaeota group 1</taxon>
    </lineage>
</organism>
<dbReference type="Pfam" id="PF09341">
    <property type="entry name" value="Pcc1"/>
    <property type="match status" value="1"/>
</dbReference>
<sequence length="82" mass="9518">MEAKWHLNLKMFFNDRILASKVNKILLVDVKDLPPDTTFEQKVCDTLLIVQCSSRSSKTFRSTIDSFLEDLQLCLKILVDKE</sequence>
<gene>
    <name evidence="2" type="ORF">B9Q00_00440</name>
</gene>
<dbReference type="Gene3D" id="3.30.310.50">
    <property type="entry name" value="Alpha-D-phosphohexomutase, C-terminal domain"/>
    <property type="match status" value="1"/>
</dbReference>
<dbReference type="AlphaFoldDB" id="A0A2R6ATL6"/>
<protein>
    <submittedName>
        <fullName evidence="2">Uncharacterized protein</fullName>
    </submittedName>
</protein>
<dbReference type="EMBL" id="NEXB01000001">
    <property type="protein sequence ID" value="PSN89714.1"/>
    <property type="molecule type" value="Genomic_DNA"/>
</dbReference>
<reference evidence="2 3" key="1">
    <citation type="submission" date="2017-04" db="EMBL/GenBank/DDBJ databases">
        <title>Novel microbial lineages endemic to geothermal iron-oxide mats fill important gaps in the evolutionary history of Archaea.</title>
        <authorList>
            <person name="Jay Z.J."/>
            <person name="Beam J.P."/>
            <person name="Dlakic M."/>
            <person name="Rusch D.B."/>
            <person name="Kozubal M.A."/>
            <person name="Inskeep W.P."/>
        </authorList>
    </citation>
    <scope>NUCLEOTIDE SEQUENCE [LARGE SCALE GENOMIC DNA]</scope>
    <source>
        <strain evidence="2">OSP_C</strain>
    </source>
</reference>
<evidence type="ECO:0000313" key="3">
    <source>
        <dbReference type="Proteomes" id="UP000241473"/>
    </source>
</evidence>
<evidence type="ECO:0000256" key="1">
    <source>
        <dbReference type="ARBA" id="ARBA00007073"/>
    </source>
</evidence>